<evidence type="ECO:0000313" key="3">
    <source>
        <dbReference type="Proteomes" id="UP000051373"/>
    </source>
</evidence>
<keyword evidence="1" id="KW-0472">Membrane</keyword>
<reference evidence="2 3" key="1">
    <citation type="journal article" date="2015" name="Microbiome">
        <title>Genomic resolution of linkages in carbon, nitrogen, and sulfur cycling among widespread estuary sediment bacteria.</title>
        <authorList>
            <person name="Baker B.J."/>
            <person name="Lazar C.S."/>
            <person name="Teske A.P."/>
            <person name="Dick G.J."/>
        </authorList>
    </citation>
    <scope>NUCLEOTIDE SEQUENCE [LARGE SCALE GENOMIC DNA]</scope>
    <source>
        <strain evidence="2">SM23_42</strain>
    </source>
</reference>
<accession>A0A0S8FUM5</accession>
<feature type="transmembrane region" description="Helical" evidence="1">
    <location>
        <begin position="35"/>
        <end position="57"/>
    </location>
</feature>
<keyword evidence="1" id="KW-1133">Transmembrane helix</keyword>
<dbReference type="STRING" id="1703779.AMJ83_04880"/>
<feature type="transmembrane region" description="Helical" evidence="1">
    <location>
        <begin position="7"/>
        <end position="29"/>
    </location>
</feature>
<evidence type="ECO:0000256" key="1">
    <source>
        <dbReference type="SAM" id="Phobius"/>
    </source>
</evidence>
<evidence type="ECO:0000313" key="2">
    <source>
        <dbReference type="EMBL" id="KPK63794.1"/>
    </source>
</evidence>
<sequence length="245" mass="28473">MKKMSWQVILGLALIALSAVVYTLHFLVFRDVHHIFIYLVGDIAFVFIEVLLVTLVIHRLLGEREKRAKLEKMNMVIGTFFSEVGTELLRSFAKYDNNIEIIRNDLSAAKGLTNREFSLLGRKLRSHDTKIGCYLEDLKNLKAFLSSKRDFLIRLLENPILLEHGSFTNLLWAVFHLADELAHRKNLKLCKTDHEHINGDIKRVYLLLLGEWTDYMKHLKDNYPYLFSLAIRTNPFDSTARPEVT</sequence>
<organism evidence="2 3">
    <name type="scientific">candidate division WOR_3 bacterium SM23_42</name>
    <dbReference type="NCBI Taxonomy" id="1703779"/>
    <lineage>
        <taxon>Bacteria</taxon>
        <taxon>Bacteria division WOR-3</taxon>
    </lineage>
</organism>
<name>A0A0S8FUM5_UNCW3</name>
<proteinExistence type="predicted"/>
<protein>
    <submittedName>
        <fullName evidence="2">Uncharacterized protein</fullName>
    </submittedName>
</protein>
<keyword evidence="1" id="KW-0812">Transmembrane</keyword>
<gene>
    <name evidence="2" type="ORF">AMJ83_04880</name>
</gene>
<dbReference type="PATRIC" id="fig|1703779.3.peg.1194"/>
<comment type="caution">
    <text evidence="2">The sequence shown here is derived from an EMBL/GenBank/DDBJ whole genome shotgun (WGS) entry which is preliminary data.</text>
</comment>
<dbReference type="AlphaFoldDB" id="A0A0S8FUM5"/>
<dbReference type="Proteomes" id="UP000051373">
    <property type="component" value="Unassembled WGS sequence"/>
</dbReference>
<dbReference type="EMBL" id="LJUJ01000008">
    <property type="protein sequence ID" value="KPK63794.1"/>
    <property type="molecule type" value="Genomic_DNA"/>
</dbReference>